<accession>A0A3M6HGL9</accession>
<evidence type="ECO:0000313" key="5">
    <source>
        <dbReference type="Proteomes" id="UP000271531"/>
    </source>
</evidence>
<comment type="caution">
    <text evidence="4">The sequence shown here is derived from an EMBL/GenBank/DDBJ whole genome shotgun (WGS) entry which is preliminary data.</text>
</comment>
<keyword evidence="4" id="KW-0418">Kinase</keyword>
<proteinExistence type="predicted"/>
<dbReference type="AlphaFoldDB" id="A0A3M6HGL9"/>
<dbReference type="PANTHER" id="PTHR43065">
    <property type="entry name" value="SENSOR HISTIDINE KINASE"/>
    <property type="match status" value="1"/>
</dbReference>
<dbReference type="PANTHER" id="PTHR43065:SF42">
    <property type="entry name" value="TWO-COMPONENT SENSOR PPRA"/>
    <property type="match status" value="1"/>
</dbReference>
<evidence type="ECO:0000256" key="2">
    <source>
        <dbReference type="ARBA" id="ARBA00012438"/>
    </source>
</evidence>
<sequence length="105" mass="11491">MVNARDALLSRREKDRDFEPWISVEAERDENIIRLAVQDNGGGIDPRLLERIFEPFFTTKPVGVGTGLGLSVSYGIVDQMGGQLSVGNVGEGARFQIELPIFNAG</sequence>
<dbReference type="SUPFAM" id="SSF55874">
    <property type="entry name" value="ATPase domain of HSP90 chaperone/DNA topoisomerase II/histidine kinase"/>
    <property type="match status" value="1"/>
</dbReference>
<organism evidence="4 5">
    <name type="scientific">Pseudomonas amygdali pv. tabaci</name>
    <name type="common">Pseudomonas syringae pv. tabaci</name>
    <dbReference type="NCBI Taxonomy" id="322"/>
    <lineage>
        <taxon>Bacteria</taxon>
        <taxon>Pseudomonadati</taxon>
        <taxon>Pseudomonadota</taxon>
        <taxon>Gammaproteobacteria</taxon>
        <taxon>Pseudomonadales</taxon>
        <taxon>Pseudomonadaceae</taxon>
        <taxon>Pseudomonas</taxon>
        <taxon>Pseudomonas amygdali</taxon>
    </lineage>
</organism>
<dbReference type="InterPro" id="IPR004358">
    <property type="entry name" value="Sig_transdc_His_kin-like_C"/>
</dbReference>
<evidence type="ECO:0000256" key="1">
    <source>
        <dbReference type="ARBA" id="ARBA00000085"/>
    </source>
</evidence>
<dbReference type="EMBL" id="RBVA01000353">
    <property type="protein sequence ID" value="RMW04082.1"/>
    <property type="molecule type" value="Genomic_DNA"/>
</dbReference>
<comment type="catalytic activity">
    <reaction evidence="1">
        <text>ATP + protein L-histidine = ADP + protein N-phospho-L-histidine.</text>
        <dbReference type="EC" id="2.7.13.3"/>
    </reaction>
</comment>
<dbReference type="SMART" id="SM00387">
    <property type="entry name" value="HATPase_c"/>
    <property type="match status" value="1"/>
</dbReference>
<evidence type="ECO:0000259" key="3">
    <source>
        <dbReference type="PROSITE" id="PS50109"/>
    </source>
</evidence>
<dbReference type="Proteomes" id="UP000271531">
    <property type="component" value="Unassembled WGS sequence"/>
</dbReference>
<evidence type="ECO:0000313" key="4">
    <source>
        <dbReference type="EMBL" id="RMW04082.1"/>
    </source>
</evidence>
<keyword evidence="4" id="KW-0808">Transferase</keyword>
<dbReference type="PROSITE" id="PS50109">
    <property type="entry name" value="HIS_KIN"/>
    <property type="match status" value="1"/>
</dbReference>
<dbReference type="EC" id="2.7.13.3" evidence="2"/>
<feature type="domain" description="Histidine kinase" evidence="3">
    <location>
        <begin position="1"/>
        <end position="103"/>
    </location>
</feature>
<name>A0A3M6HGL9_PSEAJ</name>
<dbReference type="InterPro" id="IPR005467">
    <property type="entry name" value="His_kinase_dom"/>
</dbReference>
<dbReference type="GO" id="GO:0004673">
    <property type="term" value="F:protein histidine kinase activity"/>
    <property type="evidence" value="ECO:0007669"/>
    <property type="project" value="UniProtKB-EC"/>
</dbReference>
<dbReference type="InterPro" id="IPR003594">
    <property type="entry name" value="HATPase_dom"/>
</dbReference>
<dbReference type="InterPro" id="IPR036890">
    <property type="entry name" value="HATPase_C_sf"/>
</dbReference>
<gene>
    <name evidence="4" type="ORF">ALP03_05043</name>
</gene>
<dbReference type="PRINTS" id="PR00344">
    <property type="entry name" value="BCTRLSENSOR"/>
</dbReference>
<dbReference type="Pfam" id="PF02518">
    <property type="entry name" value="HATPase_c"/>
    <property type="match status" value="1"/>
</dbReference>
<dbReference type="Gene3D" id="3.30.565.10">
    <property type="entry name" value="Histidine kinase-like ATPase, C-terminal domain"/>
    <property type="match status" value="1"/>
</dbReference>
<protein>
    <recommendedName>
        <fullName evidence="2">histidine kinase</fullName>
        <ecNumber evidence="2">2.7.13.3</ecNumber>
    </recommendedName>
</protein>
<reference evidence="4 5" key="1">
    <citation type="submission" date="2018-08" db="EMBL/GenBank/DDBJ databases">
        <title>Recombination of ecologically and evolutionarily significant loci maintains genetic cohesion in the Pseudomonas syringae species complex.</title>
        <authorList>
            <person name="Dillon M."/>
            <person name="Thakur S."/>
            <person name="Almeida R.N.D."/>
            <person name="Weir B.S."/>
            <person name="Guttman D.S."/>
        </authorList>
    </citation>
    <scope>NUCLEOTIDE SEQUENCE [LARGE SCALE GENOMIC DNA]</scope>
    <source>
        <strain evidence="4 5">ICMP 4525</strain>
    </source>
</reference>